<dbReference type="VEuPathDB" id="FungiDB:SPPG_00970"/>
<dbReference type="InterPro" id="IPR016024">
    <property type="entry name" value="ARM-type_fold"/>
</dbReference>
<dbReference type="EMBL" id="KQ257451">
    <property type="protein sequence ID" value="KND03486.1"/>
    <property type="molecule type" value="Genomic_DNA"/>
</dbReference>
<evidence type="ECO:0000256" key="4">
    <source>
        <dbReference type="ARBA" id="ARBA00023015"/>
    </source>
</evidence>
<feature type="chain" id="PRO_5005540007" evidence="7">
    <location>
        <begin position="26"/>
        <end position="445"/>
    </location>
</feature>
<dbReference type="RefSeq" id="XP_016611525.1">
    <property type="nucleotide sequence ID" value="XM_016749296.1"/>
</dbReference>
<name>A0A0L0HPX9_SPIPD</name>
<dbReference type="InParanoid" id="A0A0L0HPX9"/>
<evidence type="ECO:0000256" key="1">
    <source>
        <dbReference type="ARBA" id="ARBA00004123"/>
    </source>
</evidence>
<keyword evidence="4" id="KW-0805">Transcription regulation</keyword>
<dbReference type="Pfam" id="PF04858">
    <property type="entry name" value="TH1"/>
    <property type="match status" value="1"/>
</dbReference>
<dbReference type="InterPro" id="IPR006942">
    <property type="entry name" value="TH1"/>
</dbReference>
<evidence type="ECO:0000256" key="7">
    <source>
        <dbReference type="SAM" id="SignalP"/>
    </source>
</evidence>
<dbReference type="GO" id="GO:0003723">
    <property type="term" value="F:RNA binding"/>
    <property type="evidence" value="ECO:0007669"/>
    <property type="project" value="TreeGrafter"/>
</dbReference>
<evidence type="ECO:0000256" key="5">
    <source>
        <dbReference type="ARBA" id="ARBA00023163"/>
    </source>
</evidence>
<keyword evidence="5" id="KW-0804">Transcription</keyword>
<evidence type="ECO:0000256" key="3">
    <source>
        <dbReference type="ARBA" id="ARBA00022491"/>
    </source>
</evidence>
<accession>A0A0L0HPX9</accession>
<comment type="subcellular location">
    <subcellularLocation>
        <location evidence="1">Nucleus</location>
    </subcellularLocation>
</comment>
<dbReference type="Proteomes" id="UP000053201">
    <property type="component" value="Unassembled WGS sequence"/>
</dbReference>
<dbReference type="SUPFAM" id="SSF48371">
    <property type="entry name" value="ARM repeat"/>
    <property type="match status" value="1"/>
</dbReference>
<evidence type="ECO:0000313" key="9">
    <source>
        <dbReference type="Proteomes" id="UP000053201"/>
    </source>
</evidence>
<gene>
    <name evidence="8" type="ORF">SPPG_00970</name>
</gene>
<dbReference type="eggNOG" id="ENOG502QPUE">
    <property type="taxonomic scope" value="Eukaryota"/>
</dbReference>
<reference evidence="8 9" key="1">
    <citation type="submission" date="2009-08" db="EMBL/GenBank/DDBJ databases">
        <title>The Genome Sequence of Spizellomyces punctatus strain DAOM BR117.</title>
        <authorList>
            <consortium name="The Broad Institute Genome Sequencing Platform"/>
            <person name="Russ C."/>
            <person name="Cuomo C."/>
            <person name="Shea T."/>
            <person name="Young S.K."/>
            <person name="Zeng Q."/>
            <person name="Koehrsen M."/>
            <person name="Haas B."/>
            <person name="Borodovsky M."/>
            <person name="Guigo R."/>
            <person name="Alvarado L."/>
            <person name="Berlin A."/>
            <person name="Bochicchio J."/>
            <person name="Borenstein D."/>
            <person name="Chapman S."/>
            <person name="Chen Z."/>
            <person name="Engels R."/>
            <person name="Freedman E."/>
            <person name="Gellesch M."/>
            <person name="Goldberg J."/>
            <person name="Griggs A."/>
            <person name="Gujja S."/>
            <person name="Heiman D."/>
            <person name="Hepburn T."/>
            <person name="Howarth C."/>
            <person name="Jen D."/>
            <person name="Larson L."/>
            <person name="Lewis B."/>
            <person name="Mehta T."/>
            <person name="Park D."/>
            <person name="Pearson M."/>
            <person name="Roberts A."/>
            <person name="Saif S."/>
            <person name="Shenoy N."/>
            <person name="Sisk P."/>
            <person name="Stolte C."/>
            <person name="Sykes S."/>
            <person name="Thomson T."/>
            <person name="Walk T."/>
            <person name="White J."/>
            <person name="Yandava C."/>
            <person name="Burger G."/>
            <person name="Gray M.W."/>
            <person name="Holland P.W.H."/>
            <person name="King N."/>
            <person name="Lang F.B.F."/>
            <person name="Roger A.J."/>
            <person name="Ruiz-Trillo I."/>
            <person name="Lander E."/>
            <person name="Nusbaum C."/>
        </authorList>
    </citation>
    <scope>NUCLEOTIDE SEQUENCE [LARGE SCALE GENOMIC DNA]</scope>
    <source>
        <strain evidence="8 9">DAOM BR117</strain>
    </source>
</reference>
<protein>
    <submittedName>
        <fullName evidence="8">Uncharacterized protein</fullName>
    </submittedName>
</protein>
<dbReference type="PANTHER" id="PTHR12144:SF0">
    <property type="entry name" value="NEGATIVE ELONGATION FACTOR C_D"/>
    <property type="match status" value="1"/>
</dbReference>
<evidence type="ECO:0000313" key="8">
    <source>
        <dbReference type="EMBL" id="KND03486.1"/>
    </source>
</evidence>
<proteinExistence type="inferred from homology"/>
<dbReference type="OMA" id="ARINPDH"/>
<dbReference type="GO" id="GO:0034244">
    <property type="term" value="P:negative regulation of transcription elongation by RNA polymerase II"/>
    <property type="evidence" value="ECO:0007669"/>
    <property type="project" value="TreeGrafter"/>
</dbReference>
<evidence type="ECO:0000256" key="2">
    <source>
        <dbReference type="ARBA" id="ARBA00005726"/>
    </source>
</evidence>
<dbReference type="OrthoDB" id="511287at2759"/>
<keyword evidence="6" id="KW-0539">Nucleus</keyword>
<keyword evidence="7" id="KW-0732">Signal</keyword>
<evidence type="ECO:0000256" key="6">
    <source>
        <dbReference type="ARBA" id="ARBA00023242"/>
    </source>
</evidence>
<dbReference type="PANTHER" id="PTHR12144">
    <property type="entry name" value="NEGATIVE ELONGATION FACTOR D"/>
    <property type="match status" value="1"/>
</dbReference>
<keyword evidence="9" id="KW-1185">Reference proteome</keyword>
<dbReference type="AlphaFoldDB" id="A0A0L0HPX9"/>
<keyword evidence="3" id="KW-0678">Repressor</keyword>
<dbReference type="STRING" id="645134.A0A0L0HPX9"/>
<dbReference type="GO" id="GO:0032021">
    <property type="term" value="C:NELF complex"/>
    <property type="evidence" value="ECO:0007669"/>
    <property type="project" value="TreeGrafter"/>
</dbReference>
<dbReference type="GeneID" id="27684667"/>
<feature type="signal peptide" evidence="7">
    <location>
        <begin position="1"/>
        <end position="25"/>
    </location>
</feature>
<organism evidence="8 9">
    <name type="scientific">Spizellomyces punctatus (strain DAOM BR117)</name>
    <dbReference type="NCBI Taxonomy" id="645134"/>
    <lineage>
        <taxon>Eukaryota</taxon>
        <taxon>Fungi</taxon>
        <taxon>Fungi incertae sedis</taxon>
        <taxon>Chytridiomycota</taxon>
        <taxon>Chytridiomycota incertae sedis</taxon>
        <taxon>Chytridiomycetes</taxon>
        <taxon>Spizellomycetales</taxon>
        <taxon>Spizellomycetaceae</taxon>
        <taxon>Spizellomyces</taxon>
    </lineage>
</organism>
<sequence length="445" mass="49588">MPTNWATPPEPNFVLISTLISTLLSSPFAAMALVATETTEYCNQLVNVLSKLHDPNDTNIKEWVATNLGPLCYNNVHNYFITQAILTGLSRETENGIHWGQMLNRISQELAAGLGEREEVLMLTEGVKFSGITALDVIEALIGIQRDSKPSGGDIVKLYKHYNSNDPPSPVFLRDAAILNALIADTFVPRRSNAHVEETLWLLAYAVSIVDQDSKRGSVGDDDDFKSTLEALKSLDALTNRITSMAQMQDHISAFLQATERQITSMALLHWVSSCLSNGSFYEWTMLREEVPPAFNLVDEMVIRHPFLWEHATTFWITLLEGGYESQDPLMMIEIKQKILDHLVLLVKVGYAVPVVKYISEHTGSIDESLRTHFVVSILSAIEAPYPKEFSSPLAQIVASLSQELPRFSEGFNLISAFIDVLLNTATDPSDSDLDLLIKLKSRYS</sequence>
<comment type="similarity">
    <text evidence="2">Belongs to the NELF-D family.</text>
</comment>